<evidence type="ECO:0000313" key="9">
    <source>
        <dbReference type="EMBL" id="KAF7711969.1"/>
    </source>
</evidence>
<evidence type="ECO:0000256" key="6">
    <source>
        <dbReference type="RuleBase" id="RU363034"/>
    </source>
</evidence>
<keyword evidence="1 6" id="KW-0645">Protease</keyword>
<dbReference type="InterPro" id="IPR009003">
    <property type="entry name" value="Peptidase_S1_PA"/>
</dbReference>
<dbReference type="FunFam" id="2.40.10.10:FF:000024">
    <property type="entry name" value="Serine protease 53"/>
    <property type="match status" value="1"/>
</dbReference>
<evidence type="ECO:0000256" key="5">
    <source>
        <dbReference type="ARBA" id="ARBA00023157"/>
    </source>
</evidence>
<comment type="caution">
    <text evidence="9">The sequence shown here is derived from an EMBL/GenBank/DDBJ whole genome shotgun (WGS) entry which is preliminary data.</text>
</comment>
<dbReference type="PANTHER" id="PTHR24252:SF7">
    <property type="entry name" value="HYALIN"/>
    <property type="match status" value="1"/>
</dbReference>
<dbReference type="GO" id="GO:0004252">
    <property type="term" value="F:serine-type endopeptidase activity"/>
    <property type="evidence" value="ECO:0007669"/>
    <property type="project" value="InterPro"/>
</dbReference>
<keyword evidence="3 6" id="KW-0378">Hydrolase</keyword>
<dbReference type="FunFam" id="2.40.10.10:FF:000182">
    <property type="entry name" value="Zgc:163079"/>
    <property type="match status" value="1"/>
</dbReference>
<dbReference type="EMBL" id="JABFDY010000001">
    <property type="protein sequence ID" value="KAF7711969.1"/>
    <property type="molecule type" value="Genomic_DNA"/>
</dbReference>
<dbReference type="GO" id="GO:0006508">
    <property type="term" value="P:proteolysis"/>
    <property type="evidence" value="ECO:0007669"/>
    <property type="project" value="UniProtKB-KW"/>
</dbReference>
<dbReference type="PROSITE" id="PS50240">
    <property type="entry name" value="TRYPSIN_DOM"/>
    <property type="match status" value="2"/>
</dbReference>
<evidence type="ECO:0000313" key="10">
    <source>
        <dbReference type="Proteomes" id="UP000606274"/>
    </source>
</evidence>
<evidence type="ECO:0000256" key="3">
    <source>
        <dbReference type="ARBA" id="ARBA00022801"/>
    </source>
</evidence>
<evidence type="ECO:0000256" key="7">
    <source>
        <dbReference type="SAM" id="SignalP"/>
    </source>
</evidence>
<evidence type="ECO:0000259" key="8">
    <source>
        <dbReference type="PROSITE" id="PS50240"/>
    </source>
</evidence>
<keyword evidence="4 6" id="KW-0720">Serine protease</keyword>
<dbReference type="CDD" id="cd00190">
    <property type="entry name" value="Tryp_SPc"/>
    <property type="match status" value="2"/>
</dbReference>
<dbReference type="SMART" id="SM00020">
    <property type="entry name" value="Tryp_SPc"/>
    <property type="match status" value="2"/>
</dbReference>
<dbReference type="InterPro" id="IPR033116">
    <property type="entry name" value="TRYPSIN_SER"/>
</dbReference>
<feature type="chain" id="PRO_5035772032" description="Peptidase S1 domain-containing protein" evidence="7">
    <location>
        <begin position="21"/>
        <end position="523"/>
    </location>
</feature>
<protein>
    <recommendedName>
        <fullName evidence="8">Peptidase S1 domain-containing protein</fullName>
    </recommendedName>
</protein>
<dbReference type="InterPro" id="IPR001254">
    <property type="entry name" value="Trypsin_dom"/>
</dbReference>
<dbReference type="PROSITE" id="PS00134">
    <property type="entry name" value="TRYPSIN_HIS"/>
    <property type="match status" value="1"/>
</dbReference>
<keyword evidence="5" id="KW-1015">Disulfide bond</keyword>
<dbReference type="Gene3D" id="2.40.10.10">
    <property type="entry name" value="Trypsin-like serine proteases"/>
    <property type="match status" value="4"/>
</dbReference>
<dbReference type="PRINTS" id="PR00722">
    <property type="entry name" value="CHYMOTRYPSIN"/>
</dbReference>
<feature type="signal peptide" evidence="7">
    <location>
        <begin position="1"/>
        <end position="20"/>
    </location>
</feature>
<dbReference type="SUPFAM" id="SSF50494">
    <property type="entry name" value="Trypsin-like serine proteases"/>
    <property type="match status" value="2"/>
</dbReference>
<dbReference type="InterPro" id="IPR018114">
    <property type="entry name" value="TRYPSIN_HIS"/>
</dbReference>
<name>A0A8T0BY14_SILME</name>
<feature type="domain" description="Peptidase S1" evidence="8">
    <location>
        <begin position="306"/>
        <end position="523"/>
    </location>
</feature>
<feature type="domain" description="Peptidase S1" evidence="8">
    <location>
        <begin position="34"/>
        <end position="243"/>
    </location>
</feature>
<sequence>MVRFQCVAVALLLCLQGSLSQLDVCGRAPFNTRIVGGQSSSEGGWPWQVSLQSPDYNGHFCGGTLINKDFVLTAAHCFSRCNSGDGSPSYNSATQNNDIALLRLNSSVNFTDYIRPVCLAGQGSSFPDKTSCWITGWGSIASGVQLPAPGVLQEAMVPTINTQICDFLLGFGSITPNMMCAGYYQGGKDTCQGDSGGPLVTKQGAVWVQAGITSWGRGCALSYSPGVYTQVSQYQTWLSSVISQNLPGFIYVTAGYKNTRWITIRDRGLNGNMLKAQCVTVALVLWLKDSFSQLSVCGCAPLNIHSVDGRSASEGVWPWQVSLQRPGKRGGHFCGGSLINKEWVLTAACCLSRTRHSKVTVYLGKQTFNGSNPNQITRHITELIVHPNYNCTTNNNDIALLRLHSSQVKPVCLAGQNSSFPDGTISWSTGWGSVNSVPSPSVLQETMAPIINAVFCDFLLKPEPITTNMICAGYLHGDPEICQADFGGPMVTKLGAAWIQTGITTWGTDAAKGPVVLLIDQAG</sequence>
<keyword evidence="10" id="KW-1185">Reference proteome</keyword>
<dbReference type="Pfam" id="PF00089">
    <property type="entry name" value="Trypsin"/>
    <property type="match status" value="2"/>
</dbReference>
<dbReference type="Proteomes" id="UP000606274">
    <property type="component" value="Unassembled WGS sequence"/>
</dbReference>
<evidence type="ECO:0000256" key="1">
    <source>
        <dbReference type="ARBA" id="ARBA00022670"/>
    </source>
</evidence>
<dbReference type="InterPro" id="IPR001314">
    <property type="entry name" value="Peptidase_S1A"/>
</dbReference>
<dbReference type="PROSITE" id="PS00135">
    <property type="entry name" value="TRYPSIN_SER"/>
    <property type="match status" value="1"/>
</dbReference>
<accession>A0A8T0BY14</accession>
<dbReference type="InterPro" id="IPR043504">
    <property type="entry name" value="Peptidase_S1_PA_chymotrypsin"/>
</dbReference>
<evidence type="ECO:0000256" key="2">
    <source>
        <dbReference type="ARBA" id="ARBA00022729"/>
    </source>
</evidence>
<gene>
    <name evidence="9" type="ORF">HF521_000980</name>
</gene>
<evidence type="ECO:0000256" key="4">
    <source>
        <dbReference type="ARBA" id="ARBA00022825"/>
    </source>
</evidence>
<organism evidence="9 10">
    <name type="scientific">Silurus meridionalis</name>
    <name type="common">Southern catfish</name>
    <name type="synonym">Silurus soldatovi meridionalis</name>
    <dbReference type="NCBI Taxonomy" id="175797"/>
    <lineage>
        <taxon>Eukaryota</taxon>
        <taxon>Metazoa</taxon>
        <taxon>Chordata</taxon>
        <taxon>Craniata</taxon>
        <taxon>Vertebrata</taxon>
        <taxon>Euteleostomi</taxon>
        <taxon>Actinopterygii</taxon>
        <taxon>Neopterygii</taxon>
        <taxon>Teleostei</taxon>
        <taxon>Ostariophysi</taxon>
        <taxon>Siluriformes</taxon>
        <taxon>Siluridae</taxon>
        <taxon>Silurus</taxon>
    </lineage>
</organism>
<reference evidence="9" key="1">
    <citation type="submission" date="2020-08" db="EMBL/GenBank/DDBJ databases">
        <title>Chromosome-level assembly of Southern catfish (Silurus meridionalis) provides insights into visual adaptation to the nocturnal and benthic lifestyles.</title>
        <authorList>
            <person name="Zhang Y."/>
            <person name="Wang D."/>
            <person name="Peng Z."/>
        </authorList>
    </citation>
    <scope>NUCLEOTIDE SEQUENCE</scope>
    <source>
        <strain evidence="9">SWU-2019-XX</strain>
        <tissue evidence="9">Muscle</tissue>
    </source>
</reference>
<keyword evidence="2 7" id="KW-0732">Signal</keyword>
<proteinExistence type="predicted"/>
<dbReference type="PANTHER" id="PTHR24252">
    <property type="entry name" value="ACROSIN-RELATED"/>
    <property type="match status" value="1"/>
</dbReference>
<dbReference type="AlphaFoldDB" id="A0A8T0BY14"/>